<comment type="similarity">
    <text evidence="2">Belongs to the glypican family.</text>
</comment>
<evidence type="ECO:0000256" key="8">
    <source>
        <dbReference type="ARBA" id="ARBA00023180"/>
    </source>
</evidence>
<evidence type="ECO:0000256" key="3">
    <source>
        <dbReference type="ARBA" id="ARBA00022475"/>
    </source>
</evidence>
<keyword evidence="10" id="KW-0449">Lipoprotein</keyword>
<gene>
    <name evidence="11" type="ORF">SBAD_LOCUS3833</name>
</gene>
<evidence type="ECO:0000256" key="4">
    <source>
        <dbReference type="ARBA" id="ARBA00022622"/>
    </source>
</evidence>
<dbReference type="GO" id="GO:0009966">
    <property type="term" value="P:regulation of signal transduction"/>
    <property type="evidence" value="ECO:0007669"/>
    <property type="project" value="InterPro"/>
</dbReference>
<dbReference type="Pfam" id="PF01153">
    <property type="entry name" value="Glypican"/>
    <property type="match status" value="1"/>
</dbReference>
<evidence type="ECO:0000256" key="5">
    <source>
        <dbReference type="ARBA" id="ARBA00022729"/>
    </source>
</evidence>
<keyword evidence="9" id="KW-0357">Heparan sulfate</keyword>
<keyword evidence="12" id="KW-1185">Reference proteome</keyword>
<dbReference type="EMBL" id="UZAM01007977">
    <property type="protein sequence ID" value="VDP02519.1"/>
    <property type="molecule type" value="Genomic_DNA"/>
</dbReference>
<dbReference type="InterPro" id="IPR001863">
    <property type="entry name" value="Glypican"/>
</dbReference>
<dbReference type="WBParaSite" id="SBAD_0000400401-mRNA-1">
    <property type="protein sequence ID" value="SBAD_0000400401-mRNA-1"/>
    <property type="gene ID" value="SBAD_0000400401"/>
</dbReference>
<keyword evidence="6" id="KW-0654">Proteoglycan</keyword>
<sequence>MVGEAAAARTANSTTAVGVEVSDDRGKTMCSQMRDQFHGAVSLVPGGLQTLDAFLIPGRALDGAHLKVCSPGPSTCCTEEMEAGFVQASKTGFRKLVEDKIVGLSHIFKTRTTNFDRDRDSDVFAGDVTCGWGAKLLSPSIVRFPQRIKGDGDRSRVVNLICVSGRPYVHGSPHEIRNKVEECDVEKREMKKDPRATGSRWLVAVGIVFGVDKIYLPSQHESNPRTFFLSRYEWPCLPLLLDVKHVHRLPLRRTPLDDPIVLLCVSTVVRRSVMANRWFCPALPPLLLPMCSCRE</sequence>
<organism evidence="13">
    <name type="scientific">Soboliphyme baturini</name>
    <dbReference type="NCBI Taxonomy" id="241478"/>
    <lineage>
        <taxon>Eukaryota</taxon>
        <taxon>Metazoa</taxon>
        <taxon>Ecdysozoa</taxon>
        <taxon>Nematoda</taxon>
        <taxon>Enoplea</taxon>
        <taxon>Dorylaimia</taxon>
        <taxon>Dioctophymatida</taxon>
        <taxon>Dioctophymatoidea</taxon>
        <taxon>Soboliphymatidae</taxon>
        <taxon>Soboliphyme</taxon>
    </lineage>
</organism>
<dbReference type="AlphaFoldDB" id="A0A183IJN7"/>
<keyword evidence="3" id="KW-1003">Cell membrane</keyword>
<protein>
    <submittedName>
        <fullName evidence="11 13">Uncharacterized protein</fullName>
    </submittedName>
</protein>
<keyword evidence="4" id="KW-0336">GPI-anchor</keyword>
<dbReference type="GO" id="GO:0098552">
    <property type="term" value="C:side of membrane"/>
    <property type="evidence" value="ECO:0007669"/>
    <property type="project" value="UniProtKB-KW"/>
</dbReference>
<evidence type="ECO:0000313" key="12">
    <source>
        <dbReference type="Proteomes" id="UP000270296"/>
    </source>
</evidence>
<dbReference type="GO" id="GO:0005886">
    <property type="term" value="C:plasma membrane"/>
    <property type="evidence" value="ECO:0007669"/>
    <property type="project" value="UniProtKB-SubCell"/>
</dbReference>
<name>A0A183IJN7_9BILA</name>
<reference evidence="13" key="1">
    <citation type="submission" date="2016-06" db="UniProtKB">
        <authorList>
            <consortium name="WormBaseParasite"/>
        </authorList>
    </citation>
    <scope>IDENTIFICATION</scope>
</reference>
<dbReference type="Proteomes" id="UP000270296">
    <property type="component" value="Unassembled WGS sequence"/>
</dbReference>
<evidence type="ECO:0000256" key="7">
    <source>
        <dbReference type="ARBA" id="ARBA00023136"/>
    </source>
</evidence>
<keyword evidence="8" id="KW-0325">Glycoprotein</keyword>
<accession>A0A183IJN7</accession>
<keyword evidence="7" id="KW-0472">Membrane</keyword>
<evidence type="ECO:0000313" key="11">
    <source>
        <dbReference type="EMBL" id="VDP02519.1"/>
    </source>
</evidence>
<evidence type="ECO:0000256" key="1">
    <source>
        <dbReference type="ARBA" id="ARBA00004609"/>
    </source>
</evidence>
<proteinExistence type="inferred from homology"/>
<evidence type="ECO:0000256" key="2">
    <source>
        <dbReference type="ARBA" id="ARBA00010260"/>
    </source>
</evidence>
<evidence type="ECO:0000256" key="9">
    <source>
        <dbReference type="ARBA" id="ARBA00023207"/>
    </source>
</evidence>
<evidence type="ECO:0000256" key="10">
    <source>
        <dbReference type="ARBA" id="ARBA00023288"/>
    </source>
</evidence>
<reference evidence="11 12" key="2">
    <citation type="submission" date="2018-11" db="EMBL/GenBank/DDBJ databases">
        <authorList>
            <consortium name="Pathogen Informatics"/>
        </authorList>
    </citation>
    <scope>NUCLEOTIDE SEQUENCE [LARGE SCALE GENOMIC DNA]</scope>
</reference>
<keyword evidence="5" id="KW-0732">Signal</keyword>
<evidence type="ECO:0000313" key="13">
    <source>
        <dbReference type="WBParaSite" id="SBAD_0000400401-mRNA-1"/>
    </source>
</evidence>
<comment type="subcellular location">
    <subcellularLocation>
        <location evidence="1">Cell membrane</location>
        <topology evidence="1">Lipid-anchor</topology>
        <topology evidence="1">GPI-anchor</topology>
    </subcellularLocation>
</comment>
<evidence type="ECO:0000256" key="6">
    <source>
        <dbReference type="ARBA" id="ARBA00022974"/>
    </source>
</evidence>